<comment type="caution">
    <text evidence="1">The sequence shown here is derived from an EMBL/GenBank/DDBJ whole genome shotgun (WGS) entry which is preliminary data.</text>
</comment>
<dbReference type="EMBL" id="JBHFEH010000178">
    <property type="protein sequence ID" value="KAL2044620.1"/>
    <property type="molecule type" value="Genomic_DNA"/>
</dbReference>
<sequence length="104" mass="11655">MRPFAGDRLSIDPSILFSSFLPAHSDLRREGVIRLHPVIAAVAARLKRKMVLFRGELRASQCSTLPLWILLPLPSASFASHRFTTTQLTFDFGTTLVESFGLQR</sequence>
<evidence type="ECO:0000313" key="2">
    <source>
        <dbReference type="Proteomes" id="UP001590951"/>
    </source>
</evidence>
<accession>A0ABR4AGP9</accession>
<dbReference type="Proteomes" id="UP001590951">
    <property type="component" value="Unassembled WGS sequence"/>
</dbReference>
<gene>
    <name evidence="1" type="ORF">ABVK25_012310</name>
</gene>
<proteinExistence type="predicted"/>
<evidence type="ECO:0000313" key="1">
    <source>
        <dbReference type="EMBL" id="KAL2044620.1"/>
    </source>
</evidence>
<reference evidence="1 2" key="1">
    <citation type="submission" date="2024-09" db="EMBL/GenBank/DDBJ databases">
        <title>Rethinking Asexuality: The Enigmatic Case of Functional Sexual Genes in Lepraria (Stereocaulaceae).</title>
        <authorList>
            <person name="Doellman M."/>
            <person name="Sun Y."/>
            <person name="Barcenas-Pena A."/>
            <person name="Lumbsch H.T."/>
            <person name="Grewe F."/>
        </authorList>
    </citation>
    <scope>NUCLEOTIDE SEQUENCE [LARGE SCALE GENOMIC DNA]</scope>
    <source>
        <strain evidence="1 2">Grewe 0041</strain>
    </source>
</reference>
<organism evidence="1 2">
    <name type="scientific">Lepraria finkii</name>
    <dbReference type="NCBI Taxonomy" id="1340010"/>
    <lineage>
        <taxon>Eukaryota</taxon>
        <taxon>Fungi</taxon>
        <taxon>Dikarya</taxon>
        <taxon>Ascomycota</taxon>
        <taxon>Pezizomycotina</taxon>
        <taxon>Lecanoromycetes</taxon>
        <taxon>OSLEUM clade</taxon>
        <taxon>Lecanoromycetidae</taxon>
        <taxon>Lecanorales</taxon>
        <taxon>Lecanorineae</taxon>
        <taxon>Stereocaulaceae</taxon>
        <taxon>Lepraria</taxon>
    </lineage>
</organism>
<protein>
    <submittedName>
        <fullName evidence="1">Uncharacterized protein</fullName>
    </submittedName>
</protein>
<name>A0ABR4AGP9_9LECA</name>
<keyword evidence="2" id="KW-1185">Reference proteome</keyword>